<gene>
    <name evidence="5" type="ORF">GMST_28740</name>
</gene>
<organism evidence="5 6">
    <name type="scientific">Geomonas silvestris</name>
    <dbReference type="NCBI Taxonomy" id="2740184"/>
    <lineage>
        <taxon>Bacteria</taxon>
        <taxon>Pseudomonadati</taxon>
        <taxon>Thermodesulfobacteriota</taxon>
        <taxon>Desulfuromonadia</taxon>
        <taxon>Geobacterales</taxon>
        <taxon>Geobacteraceae</taxon>
        <taxon>Geomonas</taxon>
    </lineage>
</organism>
<dbReference type="GO" id="GO:0006950">
    <property type="term" value="P:response to stress"/>
    <property type="evidence" value="ECO:0007669"/>
    <property type="project" value="TreeGrafter"/>
</dbReference>
<dbReference type="SMART" id="SM00347">
    <property type="entry name" value="HTH_MARR"/>
    <property type="match status" value="1"/>
</dbReference>
<dbReference type="GO" id="GO:0003677">
    <property type="term" value="F:DNA binding"/>
    <property type="evidence" value="ECO:0007669"/>
    <property type="project" value="UniProtKB-KW"/>
</dbReference>
<dbReference type="PANTHER" id="PTHR33164">
    <property type="entry name" value="TRANSCRIPTIONAL REGULATOR, MARR FAMILY"/>
    <property type="match status" value="1"/>
</dbReference>
<dbReference type="InterPro" id="IPR000835">
    <property type="entry name" value="HTH_MarR-typ"/>
</dbReference>
<evidence type="ECO:0000256" key="2">
    <source>
        <dbReference type="ARBA" id="ARBA00023125"/>
    </source>
</evidence>
<dbReference type="PRINTS" id="PR00598">
    <property type="entry name" value="HTHMARR"/>
</dbReference>
<accession>A0A6V8MLP2</accession>
<name>A0A6V8MLP2_9BACT</name>
<keyword evidence="2" id="KW-0238">DNA-binding</keyword>
<dbReference type="InterPro" id="IPR036388">
    <property type="entry name" value="WH-like_DNA-bd_sf"/>
</dbReference>
<reference evidence="6" key="1">
    <citation type="submission" date="2020-06" db="EMBL/GenBank/DDBJ databases">
        <title>Draft genomic sequence of Geomonas sp. Red330.</title>
        <authorList>
            <person name="Itoh H."/>
            <person name="Zhenxing X."/>
            <person name="Ushijima N."/>
            <person name="Masuda Y."/>
            <person name="Shiratori Y."/>
            <person name="Senoo K."/>
        </authorList>
    </citation>
    <scope>NUCLEOTIDE SEQUENCE [LARGE SCALE GENOMIC DNA]</scope>
    <source>
        <strain evidence="6">Red330</strain>
    </source>
</reference>
<dbReference type="PROSITE" id="PS50995">
    <property type="entry name" value="HTH_MARR_2"/>
    <property type="match status" value="1"/>
</dbReference>
<dbReference type="GO" id="GO:0003700">
    <property type="term" value="F:DNA-binding transcription factor activity"/>
    <property type="evidence" value="ECO:0007669"/>
    <property type="project" value="InterPro"/>
</dbReference>
<dbReference type="SUPFAM" id="SSF46785">
    <property type="entry name" value="Winged helix' DNA-binding domain"/>
    <property type="match status" value="1"/>
</dbReference>
<dbReference type="Proteomes" id="UP000556026">
    <property type="component" value="Unassembled WGS sequence"/>
</dbReference>
<dbReference type="Gene3D" id="1.10.10.10">
    <property type="entry name" value="Winged helix-like DNA-binding domain superfamily/Winged helix DNA-binding domain"/>
    <property type="match status" value="1"/>
</dbReference>
<keyword evidence="3" id="KW-0804">Transcription</keyword>
<keyword evidence="1" id="KW-0805">Transcription regulation</keyword>
<dbReference type="Pfam" id="PF01047">
    <property type="entry name" value="MarR"/>
    <property type="match status" value="1"/>
</dbReference>
<dbReference type="InterPro" id="IPR039422">
    <property type="entry name" value="MarR/SlyA-like"/>
</dbReference>
<dbReference type="EMBL" id="BLXX01000009">
    <property type="protein sequence ID" value="GFO60549.1"/>
    <property type="molecule type" value="Genomic_DNA"/>
</dbReference>
<dbReference type="PANTHER" id="PTHR33164:SF64">
    <property type="entry name" value="TRANSCRIPTIONAL REGULATOR SLYA"/>
    <property type="match status" value="1"/>
</dbReference>
<proteinExistence type="predicted"/>
<keyword evidence="6" id="KW-1185">Reference proteome</keyword>
<feature type="domain" description="HTH marR-type" evidence="4">
    <location>
        <begin position="10"/>
        <end position="144"/>
    </location>
</feature>
<dbReference type="InterPro" id="IPR036390">
    <property type="entry name" value="WH_DNA-bd_sf"/>
</dbReference>
<evidence type="ECO:0000259" key="4">
    <source>
        <dbReference type="PROSITE" id="PS50995"/>
    </source>
</evidence>
<evidence type="ECO:0000256" key="1">
    <source>
        <dbReference type="ARBA" id="ARBA00023015"/>
    </source>
</evidence>
<dbReference type="AlphaFoldDB" id="A0A6V8MLP2"/>
<evidence type="ECO:0000313" key="6">
    <source>
        <dbReference type="Proteomes" id="UP000556026"/>
    </source>
</evidence>
<evidence type="ECO:0000313" key="5">
    <source>
        <dbReference type="EMBL" id="GFO60549.1"/>
    </source>
</evidence>
<sequence>MRTTDTYTLNVSLGHLASRFSRVVLRRFNLVLAEQGLPITAEQYSLLVQLWECNGLPQGALAEKTAKDKTTMARLAAGLESRELIARLPSPEDARERLLYLTDKGKQLMDKATQLARGILDEAQQGITAADLEICREVLRRAYANLCK</sequence>
<comment type="caution">
    <text evidence="5">The sequence shown here is derived from an EMBL/GenBank/DDBJ whole genome shotgun (WGS) entry which is preliminary data.</text>
</comment>
<evidence type="ECO:0000256" key="3">
    <source>
        <dbReference type="ARBA" id="ARBA00023163"/>
    </source>
</evidence>
<protein>
    <recommendedName>
        <fullName evidence="4">HTH marR-type domain-containing protein</fullName>
    </recommendedName>
</protein>
<dbReference type="RefSeq" id="WP_183355367.1">
    <property type="nucleotide sequence ID" value="NZ_BLXX01000009.1"/>
</dbReference>